<evidence type="ECO:0000313" key="3">
    <source>
        <dbReference type="Proteomes" id="UP000214684"/>
    </source>
</evidence>
<dbReference type="Proteomes" id="UP000214684">
    <property type="component" value="Unassembled WGS sequence"/>
</dbReference>
<feature type="chain" id="PRO_5030039367" evidence="1">
    <location>
        <begin position="21"/>
        <end position="136"/>
    </location>
</feature>
<protein>
    <submittedName>
        <fullName evidence="2">Uncharacterized protein</fullName>
    </submittedName>
</protein>
<dbReference type="PROSITE" id="PS51257">
    <property type="entry name" value="PROKAR_LIPOPROTEIN"/>
    <property type="match status" value="1"/>
</dbReference>
<gene>
    <name evidence="2" type="ORF">B0A64_09765</name>
</gene>
<dbReference type="OrthoDB" id="1357801at2"/>
<accession>A0A227PB19</accession>
<keyword evidence="3" id="KW-1185">Reference proteome</keyword>
<evidence type="ECO:0000313" key="2">
    <source>
        <dbReference type="EMBL" id="OXG07090.1"/>
    </source>
</evidence>
<dbReference type="AlphaFoldDB" id="A0A227PB19"/>
<dbReference type="RefSeq" id="WP_089479315.1">
    <property type="nucleotide sequence ID" value="NZ_MUGS01000014.1"/>
</dbReference>
<reference evidence="2 3" key="1">
    <citation type="submission" date="2016-11" db="EMBL/GenBank/DDBJ databases">
        <title>Whole genomes of Flavobacteriaceae.</title>
        <authorList>
            <person name="Stine C."/>
            <person name="Li C."/>
            <person name="Tadesse D."/>
        </authorList>
    </citation>
    <scope>NUCLEOTIDE SEQUENCE [LARGE SCALE GENOMIC DNA]</scope>
    <source>
        <strain evidence="2 3">DSM 24704</strain>
    </source>
</reference>
<comment type="caution">
    <text evidence="2">The sequence shown here is derived from an EMBL/GenBank/DDBJ whole genome shotgun (WGS) entry which is preliminary data.</text>
</comment>
<name>A0A227PB19_9FLAO</name>
<organism evidence="2 3">
    <name type="scientific">Flavobacterium araucananum</name>
    <dbReference type="NCBI Taxonomy" id="946678"/>
    <lineage>
        <taxon>Bacteria</taxon>
        <taxon>Pseudomonadati</taxon>
        <taxon>Bacteroidota</taxon>
        <taxon>Flavobacteriia</taxon>
        <taxon>Flavobacteriales</taxon>
        <taxon>Flavobacteriaceae</taxon>
        <taxon>Flavobacterium</taxon>
    </lineage>
</organism>
<feature type="signal peptide" evidence="1">
    <location>
        <begin position="1"/>
        <end position="20"/>
    </location>
</feature>
<evidence type="ECO:0000256" key="1">
    <source>
        <dbReference type="SAM" id="SignalP"/>
    </source>
</evidence>
<sequence length="136" mass="15750">MKNTIKLLAFLSFIISSCQAQQLVQVPNDAYKLKTNEQNFINKPLKDLLKEIKPEVKFVLGTIDSPSYFTFRFKSREELNKATTNSGTIGLNVYVKEPLDWHFDQRSKGNEYQWTKEDLVKYGNLTVIRIKVTGKD</sequence>
<proteinExistence type="predicted"/>
<dbReference type="EMBL" id="MUGS01000014">
    <property type="protein sequence ID" value="OXG07090.1"/>
    <property type="molecule type" value="Genomic_DNA"/>
</dbReference>
<keyword evidence="1" id="KW-0732">Signal</keyword>